<sequence>MSPGESGAIAFSAGGVCVSVPRGSNKGAASCMAVVHAKERSRSRVRKSVLMRAQSPQSPQSAQHDGEHESAAQDRDQGVVRGSLKSFEQALIRGMEKFVLKAPTPLLKLIASIMFYPSLYWNLYMNKDASGRRWYDRVMPYVILGALPLRSILSALVETEHVSLMINTVREWKGMPREYAKHGLEQLYVPMVDFVPPSLSDLEACVEKVHEFVQQQKTVYVHCKAGRGRSASVVMCYLIKYANMTPEQANEFLVSKRPQVIAQLHERPVIQEFYRVYGTGGHS</sequence>
<dbReference type="SUPFAM" id="SSF52799">
    <property type="entry name" value="(Phosphotyrosine protein) phosphatases II"/>
    <property type="match status" value="1"/>
</dbReference>
<dbReference type="InterPro" id="IPR000387">
    <property type="entry name" value="Tyr_Pase_dom"/>
</dbReference>
<dbReference type="PANTHER" id="PTHR46274:SF6">
    <property type="entry name" value="TYR_PHOSPHATASE_2 DOMAIN-CONTAINING PROTEIN"/>
    <property type="match status" value="1"/>
</dbReference>
<feature type="region of interest" description="Disordered" evidence="3">
    <location>
        <begin position="42"/>
        <end position="78"/>
    </location>
</feature>
<accession>A0A5J4YRW6</accession>
<evidence type="ECO:0000256" key="2">
    <source>
        <dbReference type="ARBA" id="ARBA00022912"/>
    </source>
</evidence>
<dbReference type="FunFam" id="3.90.190.10:FF:000157">
    <property type="entry name" value="Protein-tyrosine phosphatase"/>
    <property type="match status" value="1"/>
</dbReference>
<evidence type="ECO:0000256" key="3">
    <source>
        <dbReference type="SAM" id="MobiDB-lite"/>
    </source>
</evidence>
<reference evidence="7" key="1">
    <citation type="journal article" date="2019" name="Nat. Commun.">
        <title>Expansion of phycobilisome linker gene families in mesophilic red algae.</title>
        <authorList>
            <person name="Lee J."/>
            <person name="Kim D."/>
            <person name="Bhattacharya D."/>
            <person name="Yoon H.S."/>
        </authorList>
    </citation>
    <scope>NUCLEOTIDE SEQUENCE [LARGE SCALE GENOMIC DNA]</scope>
    <source>
        <strain evidence="7">CCMP 1328</strain>
    </source>
</reference>
<keyword evidence="2" id="KW-0904">Protein phosphatase</keyword>
<evidence type="ECO:0000259" key="4">
    <source>
        <dbReference type="PROSITE" id="PS50054"/>
    </source>
</evidence>
<feature type="compositionally biased region" description="Basic and acidic residues" evidence="3">
    <location>
        <begin position="64"/>
        <end position="78"/>
    </location>
</feature>
<dbReference type="GO" id="GO:0004721">
    <property type="term" value="F:phosphoprotein phosphatase activity"/>
    <property type="evidence" value="ECO:0007669"/>
    <property type="project" value="UniProtKB-KW"/>
</dbReference>
<gene>
    <name evidence="6" type="ORF">FVE85_4013</name>
</gene>
<dbReference type="Proteomes" id="UP000324585">
    <property type="component" value="Unassembled WGS sequence"/>
</dbReference>
<dbReference type="AlphaFoldDB" id="A0A5J4YRW6"/>
<dbReference type="InterPro" id="IPR016130">
    <property type="entry name" value="Tyr_Pase_AS"/>
</dbReference>
<dbReference type="Gene3D" id="3.90.190.10">
    <property type="entry name" value="Protein tyrosine phosphatase superfamily"/>
    <property type="match status" value="1"/>
</dbReference>
<feature type="domain" description="Tyrosine specific protein phosphatases" evidence="5">
    <location>
        <begin position="200"/>
        <end position="268"/>
    </location>
</feature>
<dbReference type="InterPro" id="IPR020422">
    <property type="entry name" value="TYR_PHOSPHATASE_DUAL_dom"/>
</dbReference>
<protein>
    <submittedName>
        <fullName evidence="6">Putative dual specificity protein phosphatase DSP8</fullName>
    </submittedName>
</protein>
<dbReference type="InterPro" id="IPR000340">
    <property type="entry name" value="Dual-sp_phosphatase_cat-dom"/>
</dbReference>
<evidence type="ECO:0000313" key="6">
    <source>
        <dbReference type="EMBL" id="KAA8494038.1"/>
    </source>
</evidence>
<dbReference type="PANTHER" id="PTHR46274">
    <property type="entry name" value="PHOSPHATIDYLINOSITOL PHOSPHATASE"/>
    <property type="match status" value="1"/>
</dbReference>
<keyword evidence="7" id="KW-1185">Reference proteome</keyword>
<dbReference type="PROSITE" id="PS00383">
    <property type="entry name" value="TYR_PHOSPHATASE_1"/>
    <property type="match status" value="1"/>
</dbReference>
<evidence type="ECO:0000256" key="1">
    <source>
        <dbReference type="ARBA" id="ARBA00022801"/>
    </source>
</evidence>
<dbReference type="InterPro" id="IPR029021">
    <property type="entry name" value="Prot-tyrosine_phosphatase-like"/>
</dbReference>
<feature type="domain" description="Tyrosine-protein phosphatase" evidence="4">
    <location>
        <begin position="134"/>
        <end position="279"/>
    </location>
</feature>
<dbReference type="PROSITE" id="PS50054">
    <property type="entry name" value="TYR_PHOSPHATASE_DUAL"/>
    <property type="match status" value="1"/>
</dbReference>
<feature type="compositionally biased region" description="Low complexity" evidence="3">
    <location>
        <begin position="53"/>
        <end position="63"/>
    </location>
</feature>
<organism evidence="6 7">
    <name type="scientific">Porphyridium purpureum</name>
    <name type="common">Red alga</name>
    <name type="synonym">Porphyridium cruentum</name>
    <dbReference type="NCBI Taxonomy" id="35688"/>
    <lineage>
        <taxon>Eukaryota</taxon>
        <taxon>Rhodophyta</taxon>
        <taxon>Bangiophyceae</taxon>
        <taxon>Porphyridiales</taxon>
        <taxon>Porphyridiaceae</taxon>
        <taxon>Porphyridium</taxon>
    </lineage>
</organism>
<dbReference type="OrthoDB" id="273181at2759"/>
<dbReference type="PROSITE" id="PS50056">
    <property type="entry name" value="TYR_PHOSPHATASE_2"/>
    <property type="match status" value="1"/>
</dbReference>
<keyword evidence="1" id="KW-0378">Hydrolase</keyword>
<dbReference type="OMA" id="VHAKERS"/>
<evidence type="ECO:0000259" key="5">
    <source>
        <dbReference type="PROSITE" id="PS50056"/>
    </source>
</evidence>
<evidence type="ECO:0000313" key="7">
    <source>
        <dbReference type="Proteomes" id="UP000324585"/>
    </source>
</evidence>
<dbReference type="EMBL" id="VRMN01000005">
    <property type="protein sequence ID" value="KAA8494038.1"/>
    <property type="molecule type" value="Genomic_DNA"/>
</dbReference>
<dbReference type="SMART" id="SM00195">
    <property type="entry name" value="DSPc"/>
    <property type="match status" value="1"/>
</dbReference>
<name>A0A5J4YRW6_PORPP</name>
<dbReference type="Pfam" id="PF00782">
    <property type="entry name" value="DSPc"/>
    <property type="match status" value="1"/>
</dbReference>
<comment type="caution">
    <text evidence="6">The sequence shown here is derived from an EMBL/GenBank/DDBJ whole genome shotgun (WGS) entry which is preliminary data.</text>
</comment>
<proteinExistence type="predicted"/>